<dbReference type="InterPro" id="IPR050222">
    <property type="entry name" value="MATE_MdtK"/>
</dbReference>
<feature type="transmembrane region" description="Helical" evidence="10">
    <location>
        <begin position="55"/>
        <end position="76"/>
    </location>
</feature>
<dbReference type="GO" id="GO:0042910">
    <property type="term" value="F:xenobiotic transmembrane transporter activity"/>
    <property type="evidence" value="ECO:0007669"/>
    <property type="project" value="InterPro"/>
</dbReference>
<keyword evidence="5 10" id="KW-0812">Transmembrane</keyword>
<protein>
    <recommendedName>
        <fullName evidence="9">Multidrug-efflux transporter</fullName>
    </recommendedName>
</protein>
<evidence type="ECO:0000256" key="9">
    <source>
        <dbReference type="ARBA" id="ARBA00031636"/>
    </source>
</evidence>
<dbReference type="GO" id="GO:0005886">
    <property type="term" value="C:plasma membrane"/>
    <property type="evidence" value="ECO:0007669"/>
    <property type="project" value="UniProtKB-SubCell"/>
</dbReference>
<evidence type="ECO:0000256" key="6">
    <source>
        <dbReference type="ARBA" id="ARBA00022989"/>
    </source>
</evidence>
<evidence type="ECO:0000256" key="1">
    <source>
        <dbReference type="ARBA" id="ARBA00004429"/>
    </source>
</evidence>
<comment type="subcellular location">
    <subcellularLocation>
        <location evidence="1">Cell inner membrane</location>
        <topology evidence="1">Multi-pass membrane protein</topology>
    </subcellularLocation>
</comment>
<reference evidence="11" key="1">
    <citation type="submission" date="2019-02" db="EMBL/GenBank/DDBJ databases">
        <authorList>
            <person name="Gruber-Vodicka R. H."/>
            <person name="Seah K. B. B."/>
        </authorList>
    </citation>
    <scope>NUCLEOTIDE SEQUENCE</scope>
    <source>
        <strain evidence="12">BECK_BY2</strain>
        <strain evidence="11">BECK_BY3</strain>
    </source>
</reference>
<evidence type="ECO:0000256" key="8">
    <source>
        <dbReference type="ARBA" id="ARBA00023136"/>
    </source>
</evidence>
<feature type="transmembrane region" description="Helical" evidence="10">
    <location>
        <begin position="318"/>
        <end position="338"/>
    </location>
</feature>
<keyword evidence="3" id="KW-0050">Antiport</keyword>
<dbReference type="PANTHER" id="PTHR43298:SF2">
    <property type="entry name" value="FMN_FAD EXPORTER YEEO-RELATED"/>
    <property type="match status" value="1"/>
</dbReference>
<dbReference type="CDD" id="cd13131">
    <property type="entry name" value="MATE_NorM_like"/>
    <property type="match status" value="1"/>
</dbReference>
<dbReference type="EMBL" id="CAADFV010000082">
    <property type="protein sequence ID" value="VFK62569.1"/>
    <property type="molecule type" value="Genomic_DNA"/>
</dbReference>
<feature type="transmembrane region" description="Helical" evidence="10">
    <location>
        <begin position="358"/>
        <end position="376"/>
    </location>
</feature>
<feature type="transmembrane region" description="Helical" evidence="10">
    <location>
        <begin position="96"/>
        <end position="113"/>
    </location>
</feature>
<sequence>MPSSQLPTTTDIHATLRIFLPLSLASLGSIGIGITDSMMLGRLGTDALGAAGLALSIYIMLMTAGNGVLFPVMVLISHIRGANRSRTAPRIIRQGLWVAGILFVPCLAVLWNLENIFLLAGQDADLARMAGHYMDYYLWTLLPAFTFSVFVFASIAMGRGRVVTRIVWFNLALNIVLDYVLIFGKFGFPAMGMAGAGLASVIVWTTGHMVFFIFLSFHRFYRSGARFRHAWRPRWTIVRQIFHLGWPKGLEQIVQGSLFATIALLVGWRLGVEAIASHTIALQVSSIANVVISWAIASAVTTRVGIASGADDYTQMWRILNAGFLICFFFLLPLAAFLKVFSPWVVMLFLGSEMKAQALLPIAAPLLVIVAFFILADGLRLVAGQALNGLSDMKMPALMMGLGHWVIGFPTALVFGLAMGQGILGFWWGLTLGMAAIGVLYLSRFRWLVDRFAAGAPGDDQHTDR</sequence>
<dbReference type="PANTHER" id="PTHR43298">
    <property type="entry name" value="MULTIDRUG RESISTANCE PROTEIN NORM-RELATED"/>
    <property type="match status" value="1"/>
</dbReference>
<dbReference type="InterPro" id="IPR002528">
    <property type="entry name" value="MATE_fam"/>
</dbReference>
<evidence type="ECO:0000256" key="4">
    <source>
        <dbReference type="ARBA" id="ARBA00022475"/>
    </source>
</evidence>
<dbReference type="Pfam" id="PF01554">
    <property type="entry name" value="MatE"/>
    <property type="match status" value="2"/>
</dbReference>
<dbReference type="AlphaFoldDB" id="A0A450ZTE7"/>
<keyword evidence="6 10" id="KW-1133">Transmembrane helix</keyword>
<feature type="transmembrane region" description="Helical" evidence="10">
    <location>
        <begin position="397"/>
        <end position="419"/>
    </location>
</feature>
<keyword evidence="4" id="KW-1003">Cell membrane</keyword>
<proteinExistence type="predicted"/>
<evidence type="ECO:0000256" key="10">
    <source>
        <dbReference type="SAM" id="Phobius"/>
    </source>
</evidence>
<evidence type="ECO:0000256" key="7">
    <source>
        <dbReference type="ARBA" id="ARBA00023065"/>
    </source>
</evidence>
<feature type="transmembrane region" description="Helical" evidence="10">
    <location>
        <begin position="136"/>
        <end position="155"/>
    </location>
</feature>
<dbReference type="NCBIfam" id="TIGR00797">
    <property type="entry name" value="matE"/>
    <property type="match status" value="1"/>
</dbReference>
<evidence type="ECO:0000256" key="3">
    <source>
        <dbReference type="ARBA" id="ARBA00022449"/>
    </source>
</evidence>
<evidence type="ECO:0000313" key="11">
    <source>
        <dbReference type="EMBL" id="VFK57066.1"/>
    </source>
</evidence>
<keyword evidence="8 10" id="KW-0472">Membrane</keyword>
<dbReference type="PIRSF" id="PIRSF006603">
    <property type="entry name" value="DinF"/>
    <property type="match status" value="1"/>
</dbReference>
<feature type="transmembrane region" description="Helical" evidence="10">
    <location>
        <begin position="194"/>
        <end position="217"/>
    </location>
</feature>
<dbReference type="EMBL" id="CAADFY010000103">
    <property type="protein sequence ID" value="VFK57066.1"/>
    <property type="molecule type" value="Genomic_DNA"/>
</dbReference>
<keyword evidence="2" id="KW-0813">Transport</keyword>
<evidence type="ECO:0000313" key="12">
    <source>
        <dbReference type="EMBL" id="VFK62569.1"/>
    </source>
</evidence>
<evidence type="ECO:0000256" key="5">
    <source>
        <dbReference type="ARBA" id="ARBA00022692"/>
    </source>
</evidence>
<feature type="transmembrane region" description="Helical" evidence="10">
    <location>
        <begin position="12"/>
        <end position="35"/>
    </location>
</feature>
<organism evidence="11">
    <name type="scientific">Candidatus Kentrum sp. TUN</name>
    <dbReference type="NCBI Taxonomy" id="2126343"/>
    <lineage>
        <taxon>Bacteria</taxon>
        <taxon>Pseudomonadati</taxon>
        <taxon>Pseudomonadota</taxon>
        <taxon>Gammaproteobacteria</taxon>
        <taxon>Candidatus Kentrum</taxon>
    </lineage>
</organism>
<evidence type="ECO:0000256" key="2">
    <source>
        <dbReference type="ARBA" id="ARBA00022448"/>
    </source>
</evidence>
<accession>A0A450ZTE7</accession>
<gene>
    <name evidence="12" type="ORF">BECKTUN1418E_GA0071001_10829</name>
    <name evidence="11" type="ORF">BECKTUN1418F_GA0071002_110310</name>
</gene>
<feature type="transmembrane region" description="Helical" evidence="10">
    <location>
        <begin position="425"/>
        <end position="442"/>
    </location>
</feature>
<dbReference type="GO" id="GO:0015297">
    <property type="term" value="F:antiporter activity"/>
    <property type="evidence" value="ECO:0007669"/>
    <property type="project" value="UniProtKB-KW"/>
</dbReference>
<keyword evidence="7" id="KW-0406">Ion transport</keyword>
<dbReference type="InterPro" id="IPR048279">
    <property type="entry name" value="MdtK-like"/>
</dbReference>
<feature type="transmembrane region" description="Helical" evidence="10">
    <location>
        <begin position="167"/>
        <end position="188"/>
    </location>
</feature>
<dbReference type="GO" id="GO:0006811">
    <property type="term" value="P:monoatomic ion transport"/>
    <property type="evidence" value="ECO:0007669"/>
    <property type="project" value="UniProtKB-KW"/>
</dbReference>
<name>A0A450ZTE7_9GAMM</name>